<dbReference type="PROSITE" id="PS00444">
    <property type="entry name" value="POLYPRENYL_SYNTHASE_2"/>
    <property type="match status" value="1"/>
</dbReference>
<feature type="region of interest" description="Disordered" evidence="4">
    <location>
        <begin position="72"/>
        <end position="132"/>
    </location>
</feature>
<dbReference type="OrthoDB" id="6921389at2759"/>
<gene>
    <name evidence="5" type="primary">GGS</name>
    <name evidence="5" type="ORF">CFIMG_006216RA</name>
</gene>
<dbReference type="SFLD" id="SFLDS00005">
    <property type="entry name" value="Isoprenoid_Synthase_Type_I"/>
    <property type="match status" value="1"/>
</dbReference>
<keyword evidence="1" id="KW-0808">Transferase</keyword>
<feature type="region of interest" description="Disordered" evidence="4">
    <location>
        <begin position="553"/>
        <end position="606"/>
    </location>
</feature>
<feature type="compositionally biased region" description="Pro residues" evidence="4">
    <location>
        <begin position="42"/>
        <end position="51"/>
    </location>
</feature>
<organism evidence="5 6">
    <name type="scientific">Ceratocystis fimbriata CBS 114723</name>
    <dbReference type="NCBI Taxonomy" id="1035309"/>
    <lineage>
        <taxon>Eukaryota</taxon>
        <taxon>Fungi</taxon>
        <taxon>Dikarya</taxon>
        <taxon>Ascomycota</taxon>
        <taxon>Pezizomycotina</taxon>
        <taxon>Sordariomycetes</taxon>
        <taxon>Hypocreomycetidae</taxon>
        <taxon>Microascales</taxon>
        <taxon>Ceratocystidaceae</taxon>
        <taxon>Ceratocystis</taxon>
    </lineage>
</organism>
<evidence type="ECO:0000256" key="1">
    <source>
        <dbReference type="ARBA" id="ARBA00022679"/>
    </source>
</evidence>
<dbReference type="AlphaFoldDB" id="A0A2C5WX05"/>
<feature type="compositionally biased region" description="Low complexity" evidence="4">
    <location>
        <begin position="192"/>
        <end position="215"/>
    </location>
</feature>
<feature type="compositionally biased region" description="Low complexity" evidence="4">
    <location>
        <begin position="157"/>
        <end position="179"/>
    </location>
</feature>
<dbReference type="GO" id="GO:0004659">
    <property type="term" value="F:prenyltransferase activity"/>
    <property type="evidence" value="ECO:0007669"/>
    <property type="project" value="InterPro"/>
</dbReference>
<reference evidence="5 6" key="1">
    <citation type="journal article" date="2013" name="Fungal Biol.">
        <title>Analysis of microsatellite markers in the genome of the plant pathogen Ceratocystis fimbriata.</title>
        <authorList>
            <person name="Simpson M.C."/>
            <person name="Wilken P.M."/>
            <person name="Coetzee M.P."/>
            <person name="Wingfield M.J."/>
            <person name="Wingfield B.D."/>
        </authorList>
    </citation>
    <scope>NUCLEOTIDE SEQUENCE [LARGE SCALE GENOMIC DNA]</scope>
    <source>
        <strain evidence="5 6">CBS 114723</strain>
    </source>
</reference>
<dbReference type="GO" id="GO:0008299">
    <property type="term" value="P:isoprenoid biosynthetic process"/>
    <property type="evidence" value="ECO:0007669"/>
    <property type="project" value="InterPro"/>
</dbReference>
<dbReference type="PANTHER" id="PTHR12001:SF44">
    <property type="entry name" value="GERANYLGERANYL PYROPHOSPHATE SYNTHASE"/>
    <property type="match status" value="1"/>
</dbReference>
<protein>
    <submittedName>
        <fullName evidence="5">Geranylgeranyl pyrophosphate synthase</fullName>
    </submittedName>
</protein>
<feature type="compositionally biased region" description="Low complexity" evidence="4">
    <location>
        <begin position="72"/>
        <end position="83"/>
    </location>
</feature>
<keyword evidence="2" id="KW-0479">Metal-binding</keyword>
<dbReference type="PANTHER" id="PTHR12001">
    <property type="entry name" value="GERANYLGERANYL PYROPHOSPHATE SYNTHASE"/>
    <property type="match status" value="1"/>
</dbReference>
<sequence length="606" mass="65879">MQWYKRLSRDKDKILSHSAASPPRPGPSSTPSPTKTLKATISPPPTAPGPRPENIVLASSISTASSLATIATFGSLPSPSHYSTPPPPPTKIPPRTSSTGHQNTRAARRASTPATTTTTYNTTSFPPAPSSTTVTYRLAHVPESATAAPVATSALQPSSSPSPSTDSSVSGLAGSASSAPGPPRVNSRARSRSQSLSLSLSLSYSHSRSQSYTSHSRSHPRSAQPFVTQTMPPPPPPPDPSRYATEDLDFTGRKLWTPEKEKAVCGPFDYLYAHPGKDFRAQLIRAFDVWLEVPAESLAIITQVVGMLHTASLLIDDVEDSSSLRRGLPVAHNIFGVAQTINSANYIYFQALQEVQRLRSPNAISIFADEMLHLHRGQGMDLFWRDNLTCPSEEDYLEMVGNKTGGLFRLGIKLMQAESRSLVDCVSLVNLVGLIFQIRDDYLNLSSREYSHNKGLCEDLTEGKFSFPIIHAIRADPANTQLINILRQKTTDVDVKRYAVSYMESMGSFVYTRSVVNVLIERARKLAFEIDDGRGKTANILAILDAMVLPSEAAENGPDQPSASVLRSDASVSHDPLPTPPLPVRAMQAMAAQQEQHRDHLDKLRS</sequence>
<dbReference type="EMBL" id="APWK03000144">
    <property type="protein sequence ID" value="PHH50171.1"/>
    <property type="molecule type" value="Genomic_DNA"/>
</dbReference>
<dbReference type="PROSITE" id="PS00723">
    <property type="entry name" value="POLYPRENYL_SYNTHASE_1"/>
    <property type="match status" value="1"/>
</dbReference>
<accession>A0A2C5WX05</accession>
<dbReference type="GO" id="GO:0043386">
    <property type="term" value="P:mycotoxin biosynthetic process"/>
    <property type="evidence" value="ECO:0007669"/>
    <property type="project" value="UniProtKB-ARBA"/>
</dbReference>
<dbReference type="PRINTS" id="PR01217">
    <property type="entry name" value="PRICHEXTENSN"/>
</dbReference>
<evidence type="ECO:0000313" key="5">
    <source>
        <dbReference type="EMBL" id="PHH50171.1"/>
    </source>
</evidence>
<feature type="region of interest" description="Disordered" evidence="4">
    <location>
        <begin position="147"/>
        <end position="245"/>
    </location>
</feature>
<dbReference type="STRING" id="1035309.A0A2C5WX05"/>
<feature type="compositionally biased region" description="Pro residues" evidence="4">
    <location>
        <begin position="231"/>
        <end position="240"/>
    </location>
</feature>
<feature type="compositionally biased region" description="Low complexity" evidence="4">
    <location>
        <begin position="93"/>
        <end position="132"/>
    </location>
</feature>
<feature type="compositionally biased region" description="Basic and acidic residues" evidence="4">
    <location>
        <begin position="595"/>
        <end position="606"/>
    </location>
</feature>
<comment type="caution">
    <text evidence="5">The sequence shown here is derived from an EMBL/GenBank/DDBJ whole genome shotgun (WGS) entry which is preliminary data.</text>
</comment>
<dbReference type="Gene3D" id="1.10.600.10">
    <property type="entry name" value="Farnesyl Diphosphate Synthase"/>
    <property type="match status" value="1"/>
</dbReference>
<feature type="region of interest" description="Disordered" evidence="4">
    <location>
        <begin position="1"/>
        <end position="54"/>
    </location>
</feature>
<evidence type="ECO:0000256" key="4">
    <source>
        <dbReference type="SAM" id="MobiDB-lite"/>
    </source>
</evidence>
<evidence type="ECO:0000256" key="3">
    <source>
        <dbReference type="ARBA" id="ARBA00022842"/>
    </source>
</evidence>
<proteinExistence type="predicted"/>
<keyword evidence="6" id="KW-1185">Reference proteome</keyword>
<dbReference type="Pfam" id="PF00348">
    <property type="entry name" value="polyprenyl_synt"/>
    <property type="match status" value="1"/>
</dbReference>
<evidence type="ECO:0000313" key="6">
    <source>
        <dbReference type="Proteomes" id="UP000222788"/>
    </source>
</evidence>
<dbReference type="GO" id="GO:0046872">
    <property type="term" value="F:metal ion binding"/>
    <property type="evidence" value="ECO:0007669"/>
    <property type="project" value="UniProtKB-KW"/>
</dbReference>
<dbReference type="SUPFAM" id="SSF48576">
    <property type="entry name" value="Terpenoid synthases"/>
    <property type="match status" value="1"/>
</dbReference>
<dbReference type="InterPro" id="IPR033749">
    <property type="entry name" value="Polyprenyl_synt_CS"/>
</dbReference>
<dbReference type="GO" id="GO:0046165">
    <property type="term" value="P:alcohol biosynthetic process"/>
    <property type="evidence" value="ECO:0007669"/>
    <property type="project" value="UniProtKB-ARBA"/>
</dbReference>
<dbReference type="InterPro" id="IPR008949">
    <property type="entry name" value="Isoprenoid_synthase_dom_sf"/>
</dbReference>
<evidence type="ECO:0000256" key="2">
    <source>
        <dbReference type="ARBA" id="ARBA00022723"/>
    </source>
</evidence>
<reference evidence="5 6" key="2">
    <citation type="journal article" date="2013" name="IMA Fungus">
        <title>IMA Genome-F 1: Ceratocystis fimbriata: Draft nuclear genome sequence for the plant pathogen, Ceratocystis fimbriata.</title>
        <authorList>
            <person name="Wilken P.M."/>
            <person name="Steenkamp E.T."/>
            <person name="Wingfield M.J."/>
            <person name="de Beer Z.W."/>
            <person name="Wingfield B.D."/>
        </authorList>
    </citation>
    <scope>NUCLEOTIDE SEQUENCE [LARGE SCALE GENOMIC DNA]</scope>
    <source>
        <strain evidence="5 6">CBS 114723</strain>
    </source>
</reference>
<name>A0A2C5WX05_9PEZI</name>
<dbReference type="CDD" id="cd00685">
    <property type="entry name" value="Trans_IPPS_HT"/>
    <property type="match status" value="1"/>
</dbReference>
<keyword evidence="3" id="KW-0460">Magnesium</keyword>
<dbReference type="InterPro" id="IPR000092">
    <property type="entry name" value="Polyprenyl_synt"/>
</dbReference>
<dbReference type="Proteomes" id="UP000222788">
    <property type="component" value="Unassembled WGS sequence"/>
</dbReference>